<evidence type="ECO:0000313" key="2">
    <source>
        <dbReference type="Proteomes" id="UP001203297"/>
    </source>
</evidence>
<feature type="non-terminal residue" evidence="1">
    <location>
        <position position="337"/>
    </location>
</feature>
<dbReference type="EMBL" id="WTXG01000223">
    <property type="protein sequence ID" value="KAI0290422.1"/>
    <property type="molecule type" value="Genomic_DNA"/>
</dbReference>
<gene>
    <name evidence="1" type="ORF">B0F90DRAFT_1786025</name>
</gene>
<proteinExistence type="predicted"/>
<protein>
    <submittedName>
        <fullName evidence="1">Uncharacterized protein</fullName>
    </submittedName>
</protein>
<keyword evidence="2" id="KW-1185">Reference proteome</keyword>
<comment type="caution">
    <text evidence="1">The sequence shown here is derived from an EMBL/GenBank/DDBJ whole genome shotgun (WGS) entry which is preliminary data.</text>
</comment>
<sequence length="337" mass="38405">VPPVEIIDGIVEEVLLSQSRAFSSIAALSVVSRQLRYISLRAYFSRLTVSKLTRAGRILDIPNCCSWIRHLSTTMQIIEKRSLPVSKMKLWSLELTCESVSVFSLAASILLVFPHLPVTTLVSLKLRSLPRITQLLLKEIARRCANLRELELSVIERLSTDCCWACFEESSSGVKHSPVDVDASSCDTTTARDLATLYGRCLQPLANLKRLSIGVFLSSPVVLKKHIEDHSLTREDHYYFIDCPFDDSQQQGATGLGCRPYTPTKCVQCWETHGLSTREDELLATMSLEWVRWSSWFSYWNLPLQSFGLTKDDVDAQWATFEIERREKRIKVWRRTS</sequence>
<dbReference type="AlphaFoldDB" id="A0AAD4LV10"/>
<reference evidence="1" key="1">
    <citation type="journal article" date="2022" name="New Phytol.">
        <title>Evolutionary transition to the ectomycorrhizal habit in the genomes of a hyperdiverse lineage of mushroom-forming fungi.</title>
        <authorList>
            <person name="Looney B."/>
            <person name="Miyauchi S."/>
            <person name="Morin E."/>
            <person name="Drula E."/>
            <person name="Courty P.E."/>
            <person name="Kohler A."/>
            <person name="Kuo A."/>
            <person name="LaButti K."/>
            <person name="Pangilinan J."/>
            <person name="Lipzen A."/>
            <person name="Riley R."/>
            <person name="Andreopoulos W."/>
            <person name="He G."/>
            <person name="Johnson J."/>
            <person name="Nolan M."/>
            <person name="Tritt A."/>
            <person name="Barry K.W."/>
            <person name="Grigoriev I.V."/>
            <person name="Nagy L.G."/>
            <person name="Hibbett D."/>
            <person name="Henrissat B."/>
            <person name="Matheny P.B."/>
            <person name="Labbe J."/>
            <person name="Martin F.M."/>
        </authorList>
    </citation>
    <scope>NUCLEOTIDE SEQUENCE</scope>
    <source>
        <strain evidence="1">BPL690</strain>
    </source>
</reference>
<name>A0AAD4LV10_9AGAM</name>
<dbReference type="Proteomes" id="UP001203297">
    <property type="component" value="Unassembled WGS sequence"/>
</dbReference>
<organism evidence="1 2">
    <name type="scientific">Multifurca ochricompacta</name>
    <dbReference type="NCBI Taxonomy" id="376703"/>
    <lineage>
        <taxon>Eukaryota</taxon>
        <taxon>Fungi</taxon>
        <taxon>Dikarya</taxon>
        <taxon>Basidiomycota</taxon>
        <taxon>Agaricomycotina</taxon>
        <taxon>Agaricomycetes</taxon>
        <taxon>Russulales</taxon>
        <taxon>Russulaceae</taxon>
        <taxon>Multifurca</taxon>
    </lineage>
</organism>
<accession>A0AAD4LV10</accession>
<evidence type="ECO:0000313" key="1">
    <source>
        <dbReference type="EMBL" id="KAI0290422.1"/>
    </source>
</evidence>